<feature type="compositionally biased region" description="Basic and acidic residues" evidence="15">
    <location>
        <begin position="58"/>
        <end position="73"/>
    </location>
</feature>
<evidence type="ECO:0008006" key="21">
    <source>
        <dbReference type="Google" id="ProtNLM"/>
    </source>
</evidence>
<feature type="compositionally biased region" description="Polar residues" evidence="15">
    <location>
        <begin position="1523"/>
        <end position="1537"/>
    </location>
</feature>
<evidence type="ECO:0000256" key="15">
    <source>
        <dbReference type="SAM" id="MobiDB-lite"/>
    </source>
</evidence>
<evidence type="ECO:0000256" key="8">
    <source>
        <dbReference type="ARBA" id="ARBA00023015"/>
    </source>
</evidence>
<dbReference type="CDD" id="cd05509">
    <property type="entry name" value="Bromo_gcn5_like"/>
    <property type="match status" value="1"/>
</dbReference>
<evidence type="ECO:0000256" key="4">
    <source>
        <dbReference type="ARBA" id="ARBA00022737"/>
    </source>
</evidence>
<feature type="region of interest" description="Disordered" evidence="15">
    <location>
        <begin position="1641"/>
        <end position="1745"/>
    </location>
</feature>
<dbReference type="SMART" id="SM00297">
    <property type="entry name" value="BROMO"/>
    <property type="match status" value="1"/>
</dbReference>
<name>A0A9Q1C418_HOLLE</name>
<feature type="compositionally biased region" description="Basic and acidic residues" evidence="15">
    <location>
        <begin position="1818"/>
        <end position="1832"/>
    </location>
</feature>
<feature type="region of interest" description="Disordered" evidence="15">
    <location>
        <begin position="2566"/>
        <end position="2594"/>
    </location>
</feature>
<feature type="compositionally biased region" description="Basic and acidic residues" evidence="15">
    <location>
        <begin position="651"/>
        <end position="680"/>
    </location>
</feature>
<keyword evidence="3" id="KW-0479">Metal-binding</keyword>
<keyword evidence="8" id="KW-0805">Transcription regulation</keyword>
<feature type="region of interest" description="Disordered" evidence="15">
    <location>
        <begin position="532"/>
        <end position="732"/>
    </location>
</feature>
<feature type="compositionally biased region" description="Polar residues" evidence="15">
    <location>
        <begin position="3256"/>
        <end position="3267"/>
    </location>
</feature>
<feature type="compositionally biased region" description="Acidic residues" evidence="15">
    <location>
        <begin position="127"/>
        <end position="171"/>
    </location>
</feature>
<dbReference type="InterPro" id="IPR028942">
    <property type="entry name" value="WHIM1_dom"/>
</dbReference>
<dbReference type="FunFam" id="3.30.40.10:FF:000048">
    <property type="entry name" value="nucleosome-remodeling factor subunit BPTF isoform X1"/>
    <property type="match status" value="1"/>
</dbReference>
<feature type="region of interest" description="Disordered" evidence="15">
    <location>
        <begin position="3149"/>
        <end position="3171"/>
    </location>
</feature>
<dbReference type="Pfam" id="PF02791">
    <property type="entry name" value="DDT"/>
    <property type="match status" value="1"/>
</dbReference>
<dbReference type="InterPro" id="IPR019787">
    <property type="entry name" value="Znf_PHD-finger"/>
</dbReference>
<dbReference type="InterPro" id="IPR001487">
    <property type="entry name" value="Bromodomain"/>
</dbReference>
<keyword evidence="4" id="KW-0677">Repeat</keyword>
<feature type="region of interest" description="Disordered" evidence="15">
    <location>
        <begin position="2110"/>
        <end position="2308"/>
    </location>
</feature>
<dbReference type="Pfam" id="PF15612">
    <property type="entry name" value="WHIM1"/>
    <property type="match status" value="1"/>
</dbReference>
<dbReference type="SUPFAM" id="SSF47370">
    <property type="entry name" value="Bromodomain"/>
    <property type="match status" value="1"/>
</dbReference>
<dbReference type="PRINTS" id="PR00503">
    <property type="entry name" value="BROMODOMAIN"/>
</dbReference>
<dbReference type="GO" id="GO:0016589">
    <property type="term" value="C:NURF complex"/>
    <property type="evidence" value="ECO:0007669"/>
    <property type="project" value="InterPro"/>
</dbReference>
<feature type="region of interest" description="Disordered" evidence="15">
    <location>
        <begin position="3012"/>
        <end position="3038"/>
    </location>
</feature>
<accession>A0A9Q1C418</accession>
<dbReference type="InterPro" id="IPR001965">
    <property type="entry name" value="Znf_PHD"/>
</dbReference>
<evidence type="ECO:0000256" key="6">
    <source>
        <dbReference type="ARBA" id="ARBA00022833"/>
    </source>
</evidence>
<dbReference type="SMART" id="SM00571">
    <property type="entry name" value="DDT"/>
    <property type="match status" value="1"/>
</dbReference>
<feature type="compositionally biased region" description="Basic and acidic residues" evidence="15">
    <location>
        <begin position="1435"/>
        <end position="1456"/>
    </location>
</feature>
<keyword evidence="2" id="KW-0597">Phosphoprotein</keyword>
<dbReference type="InterPro" id="IPR018501">
    <property type="entry name" value="DDT_dom"/>
</dbReference>
<evidence type="ECO:0000256" key="12">
    <source>
        <dbReference type="ARBA" id="ARBA00023242"/>
    </source>
</evidence>
<dbReference type="Pfam" id="PF00439">
    <property type="entry name" value="Bromodomain"/>
    <property type="match status" value="1"/>
</dbReference>
<dbReference type="PANTHER" id="PTHR45975">
    <property type="entry name" value="NUCLEOSOME-REMODELING FACTOR SUBUNIT BPTF"/>
    <property type="match status" value="1"/>
</dbReference>
<feature type="compositionally biased region" description="Basic and acidic residues" evidence="15">
    <location>
        <begin position="2159"/>
        <end position="2178"/>
    </location>
</feature>
<evidence type="ECO:0000256" key="10">
    <source>
        <dbReference type="ARBA" id="ARBA00023117"/>
    </source>
</evidence>
<dbReference type="CDD" id="cd15560">
    <property type="entry name" value="PHD2_3_BPTF"/>
    <property type="match status" value="1"/>
</dbReference>
<evidence type="ECO:0000259" key="18">
    <source>
        <dbReference type="PROSITE" id="PS50827"/>
    </source>
</evidence>
<feature type="compositionally biased region" description="Basic and acidic residues" evidence="15">
    <location>
        <begin position="687"/>
        <end position="696"/>
    </location>
</feature>
<feature type="compositionally biased region" description="Basic and acidic residues" evidence="15">
    <location>
        <begin position="1896"/>
        <end position="1909"/>
    </location>
</feature>
<keyword evidence="12" id="KW-0539">Nucleus</keyword>
<feature type="compositionally biased region" description="Low complexity" evidence="15">
    <location>
        <begin position="2261"/>
        <end position="2273"/>
    </location>
</feature>
<keyword evidence="9" id="KW-0175">Coiled coil</keyword>
<sequence length="3520" mass="389023">MKRGRGRPSKNASSSRDTTPPNRTKIGRGNAGTSSHESPSSSRSSTPVSLSSTSTRLSDSKESNGRASREAARRSQRLIKQVIAGDKRTPVTKKAKTAGAGTPPGPPKSSKKKPSKKKKKYEFEGSSSEEETAVDFESPDESESSSSSDDEADNTLDNFSDMDTELSEAESEVSSASSAKRKSNLAKTSRSSSPVWCKEEIAIPELTLPKSSEDLMIENKDIMPALAVYEVLRHFYPQLRLSPFRFEEFCAALCSDEQCALLSEAQVALLRAMMREEEANSTTFGAHDQRDSVNIQHFLMDGMTWPALVHQYVESDKEFKYVLPYLEDENYPFVSVSDKLKVLQFLCDQFLSSNKVREEIISEGAITYDDHCRSCHRLGDLICCETCSAVYHLECVDPPLKAVPEDDWLCTVCKAHQVPGVFDCISDIEKSGLLIRQEPLGTDRHGRKYWFLSRRVFIEAEDEVWYYSTKLQMEELMHCLDPLVWEKDLCLALSDAMPDILDGMKKTEDLTNKYKGSQKSVMEKANAEILEAQKAKEEEERKKKEEEERLKREEEERKEEEAKKLEEEKRLEEERKLEEEKRLEAEKKQAEEDEAKRLEEERLAAEKSQEKEEKGGLQEGENNSKGGGSLETDLSVSDPKEGNKGAGQEQSGDKEVRKEGDQIEGMEEGKEGTSGEKGENEVFLDNSFDRKDDGNSSRRIMTRSRNPNYKPPPPKSTPFVTYTNTIPKQTSTNTGRILRSAVKKEEPVLVINAKGEITRVEPKRDSDVIEETFYKLGMEGTYKLYENQFSINRLALNKPQHAEDRDKKRHLANKFGLQSGVEFKWQGTIYGNKILTISTLRLTITQLESNIPTPFMHTNWPTHRNNWIKAVHMCSKPQAFALALSVLECAIKPVVFYPVWTDGLGHTKLKKMTIMEKEERKRAEKRKSDLEDDMHKVSPWVKYCFPIKHQIWKQKGEEYRTYFGGGWYFVSSTRKRRPLPPPSPAKIFLDESIRRAEADEGNYYRTAMNGMIETDDDDTVPLSKLKKGKEKVVPESRTPSRSGLRSRRKNLADPQDAVSSQDPETKSTNLSKEEDVENMEVDAASKETEDTEEVANADKVSSKDNGNTEGKSAGGDESRSDDGSKQGNETQVDGGTQDTEMVDESKMVEGGNLRQGSSTGKKQPATTEDDGKLSEVGSLNKDIEAGESNPASSKEPAQVHGDVEMKEVDQGEVEGEEKMEVCEQKKDGDKDTPRESSSTSSNVDSEVGHSKKTETEVKMDTASQSEGIAEVKKECVNTEGAMGSVSGDGVKEEKESVKDESGKSNEKDDESDSTDSNLEEVVPNSPYNKGCNSMIAKLQKVASETIGKGRDLPYREMRMPTVDISAMLQTYPRTIYKVIPYRSRLEGLLERRMRMETENQEKFKLDQQKFEKYQDLMKKKKDLEEELKKVEAAKAKQEAQKVKEEQPESQQDRTDESIVSDKIALKKEEDVAELPKDSHGASMLPRKEGDGDDKISSNSNVQAEASVKKEANVMNDVSMAIPDNTSKIQGKTDNLNTVKDAVGSMDGGSISDNSGESSVKDVSLGDQENKPKDVVIEGNKATDKSIDAVSGNSASGDIVKMTDTAQSADVGKITENSAEGEIGLEKHSIDEGSQVIGDSVAVKGGEDASVSVGEKDSPGCSVMKEISDKEKIDGNAGSRENKHISKDHVLSAENDSEAMETITMDTSTADSGSVEEGVVDDASKEHSTSDGISGEEIVSSSVEEKELKTLSSLDGIVTEKCDEVGTTSNKLSEIDTAGSLGKELVSTEEDEGSVMESSSEEPSTKTETVGEGKVPLNLKEDSVKDSGGRASEETTCCGESVQKDVSSETRGDVTLESTIPGVSTESSVSMGKDDDVVSDHTVTSSNDADICGTDIDIERNKDIEKEKNVSYDQFSHTSPSLATEQPSLPAMESEGGNPAVVTNSNVVCDDSSQLADTSGDSVEHKSEAGVSEMEENQCVESFQDADKTPGDVSYDANNRDTVESSRLLNSVENKIPPSQDVAFKNSIQESIEPMDTGGVFQDSGDIKMDGNDFISNDFDFDGNDISMNSPLSDSDDILSKSLVLSGVSPGKNGKEPDRVSVDGEELLETNCNTHNSNIDGLTEEESELDRRKEEVKGPLFPEKVNNILHVENNPSAMNHSEESTEMVTKEVDSGKELPVESNVVTKDEKSTECSILESKGEALEHSKVPGLVNNVDSSASGKLQGPECVDGMSTDKPVQSKDKEETSISGDISSSEVIPKSDSNTASSVSVSTEKSGGIIPVKESSRDSGTSVAEAPSGKKVDLDDPKVSKVEAGDDAKAEIKPLISKKDESLSTSQVFNVKSKAAANTFVSIVKDKKPKPECPVVKMSHDDISKAILKKLDSVDNQLLDKVDRPVERKLKGRVTLSGGIGKKKAPKKVFKPLPICYMFTTRSRQKSIMILPPQELRRLCRRGGFFDVKEGFHYNTKNVGHFWHLPSPRPSFKLCWRYRLQTVKSLSGIALLLRILWSCMRWEDMNMKPSAFTSKTYTTDAEIITQTVIKKRDIPPTGLVSEFLFRKTIKPIEVDEFDSKETHKPQRSGLRSSSAPVKTLEVEKPKGPRVVEEWISEDKLQLSEIQQYCDKLKRDATIQANAEKRAQHQQRKAAEKAAAAAATSTPSVPHAIAPAPSPLTNSKMLNKKEKKEKDLPKVTVSSESLKTQLEEQLRKQKESMQQKRVQITPINIGKISAQAQAAKKKLKSAPVMMYNPSKAGAAGSQSVRIIGTVGSVPPKVMYTTTSPGQVAGVRPANPTAYTPYIPGVRSVLIPSQRLPTPTTQGLQGTPQRLQMNVQQTSIRPATAGQKVNIGLGTAAATGGGTTSTVQTQLTGQAQVFTAQAQVVHVGGQKFVITPAQVQVQGSGQVIQAQLVQTTTPQGTTIQRLVLTPNAQNQGQKIVNQATTSGLQQPLLQQQPRLPLQQQVIRSQIPMATNQVRAQVISQIIPSASGAASSSTAAVTPGQVVPAVNMLAGQVPGTTQGGVVTSSTTPALPQSRTPSLSTSDQVAELEKRIQLQLQQLGAASDSKRTPSLAGSVRTDSSHDQISQLKLKDKDLQEEYRLQMLKMRAGKDTDPDRYGKWKKANENKAMAEKKRAEQGRMQVIQSMMKAMLDKIERDEKKSVKRKHMEEQREEKRQRLMQQKRAALLSKQKDTLRNEILVRRTLLEQKLTFEIKEERSKALKKAAEKARKRKAANRKKSPAPKKRQKVSESPGKKSPAKATEKQASVTHVTSKTSPEKQAVAAPVEEKEPASKEEEAVDDILYCICQTKYDSSRFYVGCDMCLNWFHGTCVNVDEQMAKDMKEYICVECTKKKQEREDELYCICRLPYDETRFYIGCDKCNDWFHGSCVGITQEEAEVVEEYICPRCNSSNIQNVVASQKTLTAKDYDQLRRVVRQLESHKMGWPFLEPVSELDAPDYYDVIKDPVDLSGISDKLKSKTYIKVNEFVADVSKMFDNCRLYNSSDSMFFQCADMLEKFFVQKMKNFKQ</sequence>
<dbReference type="GO" id="GO:0006338">
    <property type="term" value="P:chromatin remodeling"/>
    <property type="evidence" value="ECO:0007669"/>
    <property type="project" value="UniProtKB-ARBA"/>
</dbReference>
<dbReference type="FunFam" id="3.30.40.10:FF:000036">
    <property type="entry name" value="nucleosome-remodeling factor subunit BPTF isoform X1"/>
    <property type="match status" value="1"/>
</dbReference>
<feature type="domain" description="Bromo" evidence="16">
    <location>
        <begin position="3431"/>
        <end position="3501"/>
    </location>
</feature>
<feature type="compositionally biased region" description="Basic and acidic residues" evidence="15">
    <location>
        <begin position="1567"/>
        <end position="1579"/>
    </location>
</feature>
<protein>
    <recommendedName>
        <fullName evidence="21">Nucleosome-remodeling factor subunit BPTF</fullName>
    </recommendedName>
</protein>
<comment type="caution">
    <text evidence="19">The sequence shown here is derived from an EMBL/GenBank/DDBJ whole genome shotgun (WGS) entry which is preliminary data.</text>
</comment>
<keyword evidence="10 13" id="KW-0103">Bromodomain</keyword>
<feature type="compositionally biased region" description="Polar residues" evidence="15">
    <location>
        <begin position="1154"/>
        <end position="1166"/>
    </location>
</feature>
<feature type="region of interest" description="Disordered" evidence="15">
    <location>
        <begin position="1778"/>
        <end position="1997"/>
    </location>
</feature>
<feature type="region of interest" description="Disordered" evidence="15">
    <location>
        <begin position="1026"/>
        <end position="1330"/>
    </location>
</feature>
<feature type="compositionally biased region" description="Basic and acidic residues" evidence="15">
    <location>
        <begin position="2298"/>
        <end position="2308"/>
    </location>
</feature>
<reference evidence="19" key="1">
    <citation type="submission" date="2021-10" db="EMBL/GenBank/DDBJ databases">
        <title>Tropical sea cucumber genome reveals ecological adaptation and Cuvierian tubules defense mechanism.</title>
        <authorList>
            <person name="Chen T."/>
        </authorList>
    </citation>
    <scope>NUCLEOTIDE SEQUENCE</scope>
    <source>
        <strain evidence="19">Nanhai2018</strain>
        <tissue evidence="19">Muscle</tissue>
    </source>
</reference>
<feature type="compositionally biased region" description="Polar residues" evidence="15">
    <location>
        <begin position="3024"/>
        <end position="3038"/>
    </location>
</feature>
<evidence type="ECO:0000313" key="20">
    <source>
        <dbReference type="Proteomes" id="UP001152320"/>
    </source>
</evidence>
<dbReference type="Proteomes" id="UP001152320">
    <property type="component" value="Chromosome 8"/>
</dbReference>
<feature type="compositionally biased region" description="Basic and acidic residues" evidence="15">
    <location>
        <begin position="3149"/>
        <end position="3169"/>
    </location>
</feature>
<feature type="compositionally biased region" description="Polar residues" evidence="15">
    <location>
        <begin position="1057"/>
        <end position="1070"/>
    </location>
</feature>
<dbReference type="GO" id="GO:0045892">
    <property type="term" value="P:negative regulation of DNA-templated transcription"/>
    <property type="evidence" value="ECO:0007669"/>
    <property type="project" value="UniProtKB-ARBA"/>
</dbReference>
<evidence type="ECO:0000256" key="13">
    <source>
        <dbReference type="PROSITE-ProRule" id="PRU00035"/>
    </source>
</evidence>
<evidence type="ECO:0000256" key="5">
    <source>
        <dbReference type="ARBA" id="ARBA00022771"/>
    </source>
</evidence>
<dbReference type="PANTHER" id="PTHR45975:SF2">
    <property type="entry name" value="NUCLEOSOME-REMODELING FACTOR SUBUNIT BPTF"/>
    <property type="match status" value="1"/>
</dbReference>
<evidence type="ECO:0000256" key="7">
    <source>
        <dbReference type="ARBA" id="ARBA00022853"/>
    </source>
</evidence>
<feature type="compositionally biased region" description="Polar residues" evidence="15">
    <location>
        <begin position="2247"/>
        <end position="2256"/>
    </location>
</feature>
<dbReference type="PROSITE" id="PS50016">
    <property type="entry name" value="ZF_PHD_2"/>
    <property type="match status" value="2"/>
</dbReference>
<feature type="region of interest" description="Disordered" evidence="15">
    <location>
        <begin position="1435"/>
        <end position="1579"/>
    </location>
</feature>
<keyword evidence="5 14" id="KW-0863">Zinc-finger</keyword>
<evidence type="ECO:0000256" key="3">
    <source>
        <dbReference type="ARBA" id="ARBA00022723"/>
    </source>
</evidence>
<evidence type="ECO:0000256" key="2">
    <source>
        <dbReference type="ARBA" id="ARBA00022553"/>
    </source>
</evidence>
<evidence type="ECO:0000259" key="17">
    <source>
        <dbReference type="PROSITE" id="PS50016"/>
    </source>
</evidence>
<dbReference type="SUPFAM" id="SSF57903">
    <property type="entry name" value="FYVE/PHD zinc finger"/>
    <property type="match status" value="3"/>
</dbReference>
<dbReference type="GO" id="GO:0045944">
    <property type="term" value="P:positive regulation of transcription by RNA polymerase II"/>
    <property type="evidence" value="ECO:0007669"/>
    <property type="project" value="UniProtKB-ARBA"/>
</dbReference>
<dbReference type="OrthoDB" id="784962at2759"/>
<dbReference type="InterPro" id="IPR011011">
    <property type="entry name" value="Znf_FYVE_PHD"/>
</dbReference>
<dbReference type="CDD" id="cd15559">
    <property type="entry name" value="PHD1_BPTF"/>
    <property type="match status" value="1"/>
</dbReference>
<feature type="compositionally biased region" description="Basic and acidic residues" evidence="15">
    <location>
        <begin position="1114"/>
        <end position="1124"/>
    </location>
</feature>
<organism evidence="19 20">
    <name type="scientific">Holothuria leucospilota</name>
    <name type="common">Black long sea cucumber</name>
    <name type="synonym">Mertensiothuria leucospilota</name>
    <dbReference type="NCBI Taxonomy" id="206669"/>
    <lineage>
        <taxon>Eukaryota</taxon>
        <taxon>Metazoa</taxon>
        <taxon>Echinodermata</taxon>
        <taxon>Eleutherozoa</taxon>
        <taxon>Echinozoa</taxon>
        <taxon>Holothuroidea</taxon>
        <taxon>Aspidochirotacea</taxon>
        <taxon>Aspidochirotida</taxon>
        <taxon>Holothuriidae</taxon>
        <taxon>Holothuria</taxon>
    </lineage>
</organism>
<dbReference type="GO" id="GO:0000978">
    <property type="term" value="F:RNA polymerase II cis-regulatory region sequence-specific DNA binding"/>
    <property type="evidence" value="ECO:0007669"/>
    <property type="project" value="TreeGrafter"/>
</dbReference>
<feature type="compositionally biased region" description="Low complexity" evidence="15">
    <location>
        <begin position="33"/>
        <end position="57"/>
    </location>
</feature>
<feature type="domain" description="PHD-type" evidence="17">
    <location>
        <begin position="3336"/>
        <end position="3403"/>
    </location>
</feature>
<keyword evidence="7" id="KW-0156">Chromatin regulator</keyword>
<feature type="compositionally biased region" description="Polar residues" evidence="15">
    <location>
        <begin position="1125"/>
        <end position="1139"/>
    </location>
</feature>
<dbReference type="PROSITE" id="PS50827">
    <property type="entry name" value="DDT"/>
    <property type="match status" value="1"/>
</dbReference>
<dbReference type="Gene3D" id="3.30.40.10">
    <property type="entry name" value="Zinc/RING finger domain, C3HC4 (zinc finger)"/>
    <property type="match status" value="3"/>
</dbReference>
<evidence type="ECO:0000256" key="9">
    <source>
        <dbReference type="ARBA" id="ARBA00023054"/>
    </source>
</evidence>
<dbReference type="InterPro" id="IPR018359">
    <property type="entry name" value="Bromodomain_CS"/>
</dbReference>
<feature type="region of interest" description="Disordered" evidence="15">
    <location>
        <begin position="2631"/>
        <end position="2691"/>
    </location>
</feature>
<feature type="region of interest" description="Disordered" evidence="15">
    <location>
        <begin position="3215"/>
        <end position="3286"/>
    </location>
</feature>
<feature type="domain" description="PHD-type" evidence="17">
    <location>
        <begin position="369"/>
        <end position="416"/>
    </location>
</feature>
<gene>
    <name evidence="19" type="ORF">HOLleu_18659</name>
</gene>
<feature type="compositionally biased region" description="Polar residues" evidence="15">
    <location>
        <begin position="1910"/>
        <end position="1926"/>
    </location>
</feature>
<feature type="compositionally biased region" description="Basic residues" evidence="15">
    <location>
        <begin position="3221"/>
        <end position="3239"/>
    </location>
</feature>
<proteinExistence type="predicted"/>
<feature type="compositionally biased region" description="Basic and acidic residues" evidence="15">
    <location>
        <begin position="2676"/>
        <end position="2686"/>
    </location>
</feature>
<comment type="subcellular location">
    <subcellularLocation>
        <location evidence="1">Nucleus</location>
    </subcellularLocation>
</comment>
<dbReference type="PROSITE" id="PS50014">
    <property type="entry name" value="BROMODOMAIN_2"/>
    <property type="match status" value="1"/>
</dbReference>
<evidence type="ECO:0000256" key="11">
    <source>
        <dbReference type="ARBA" id="ARBA00023163"/>
    </source>
</evidence>
<feature type="compositionally biased region" description="Basic and acidic residues" evidence="15">
    <location>
        <begin position="1665"/>
        <end position="1690"/>
    </location>
</feature>
<keyword evidence="20" id="KW-1185">Reference proteome</keyword>
<feature type="region of interest" description="Disordered" evidence="15">
    <location>
        <begin position="3053"/>
        <end position="3079"/>
    </location>
</feature>
<feature type="compositionally biased region" description="Polar residues" evidence="15">
    <location>
        <begin position="2110"/>
        <end position="2119"/>
    </location>
</feature>
<dbReference type="PROSITE" id="PS01359">
    <property type="entry name" value="ZF_PHD_1"/>
    <property type="match status" value="1"/>
</dbReference>
<dbReference type="InterPro" id="IPR036427">
    <property type="entry name" value="Bromodomain-like_sf"/>
</dbReference>
<keyword evidence="11" id="KW-0804">Transcription</keyword>
<feature type="compositionally biased region" description="Basic and acidic residues" evidence="15">
    <location>
        <begin position="1289"/>
        <end position="1306"/>
    </location>
</feature>
<evidence type="ECO:0000259" key="16">
    <source>
        <dbReference type="PROSITE" id="PS50014"/>
    </source>
</evidence>
<keyword evidence="6" id="KW-0862">Zinc</keyword>
<feature type="compositionally biased region" description="Basic and acidic residues" evidence="15">
    <location>
        <begin position="1216"/>
        <end position="1234"/>
    </location>
</feature>
<evidence type="ECO:0000313" key="19">
    <source>
        <dbReference type="EMBL" id="KAJ8037764.1"/>
    </source>
</evidence>
<feature type="compositionally biased region" description="Polar residues" evidence="15">
    <location>
        <begin position="723"/>
        <end position="732"/>
    </location>
</feature>
<evidence type="ECO:0000256" key="1">
    <source>
        <dbReference type="ARBA" id="ARBA00004123"/>
    </source>
</evidence>
<feature type="compositionally biased region" description="Basic and acidic residues" evidence="15">
    <location>
        <begin position="532"/>
        <end position="616"/>
    </location>
</feature>
<feature type="compositionally biased region" description="Polar residues" evidence="15">
    <location>
        <begin position="10"/>
        <end position="22"/>
    </location>
</feature>
<dbReference type="GO" id="GO:0008270">
    <property type="term" value="F:zinc ion binding"/>
    <property type="evidence" value="ECO:0007669"/>
    <property type="project" value="UniProtKB-KW"/>
</dbReference>
<dbReference type="SMART" id="SM00249">
    <property type="entry name" value="PHD"/>
    <property type="match status" value="3"/>
</dbReference>
<feature type="compositionally biased region" description="Low complexity" evidence="15">
    <location>
        <begin position="3012"/>
        <end position="3023"/>
    </location>
</feature>
<feature type="compositionally biased region" description="Basic and acidic residues" evidence="15">
    <location>
        <begin position="1841"/>
        <end position="1853"/>
    </location>
</feature>
<feature type="compositionally biased region" description="Basic and acidic residues" evidence="15">
    <location>
        <begin position="2198"/>
        <end position="2207"/>
    </location>
</feature>
<dbReference type="PROSITE" id="PS00633">
    <property type="entry name" value="BROMODOMAIN_1"/>
    <property type="match status" value="1"/>
</dbReference>
<feature type="compositionally biased region" description="Polar residues" evidence="15">
    <location>
        <begin position="1855"/>
        <end position="1869"/>
    </location>
</feature>
<dbReference type="EMBL" id="JAIZAY010000008">
    <property type="protein sequence ID" value="KAJ8037764.1"/>
    <property type="molecule type" value="Genomic_DNA"/>
</dbReference>
<dbReference type="InterPro" id="IPR013083">
    <property type="entry name" value="Znf_RING/FYVE/PHD"/>
</dbReference>
<feature type="domain" description="DDT" evidence="18">
    <location>
        <begin position="219"/>
        <end position="279"/>
    </location>
</feature>
<evidence type="ECO:0000256" key="14">
    <source>
        <dbReference type="PROSITE-ProRule" id="PRU00146"/>
    </source>
</evidence>
<dbReference type="InterPro" id="IPR038028">
    <property type="entry name" value="BPTF"/>
</dbReference>
<feature type="compositionally biased region" description="Basic residues" evidence="15">
    <location>
        <begin position="109"/>
        <end position="120"/>
    </location>
</feature>
<feature type="compositionally biased region" description="Basic and acidic residues" evidence="15">
    <location>
        <begin position="1463"/>
        <end position="1495"/>
    </location>
</feature>
<feature type="region of interest" description="Disordered" evidence="15">
    <location>
        <begin position="1"/>
        <end position="185"/>
    </location>
</feature>
<dbReference type="Gene3D" id="1.20.920.10">
    <property type="entry name" value="Bromodomain-like"/>
    <property type="match status" value="1"/>
</dbReference>
<dbReference type="Pfam" id="PF15613">
    <property type="entry name" value="WSD"/>
    <property type="match status" value="1"/>
</dbReference>
<feature type="compositionally biased region" description="Low complexity" evidence="15">
    <location>
        <begin position="1729"/>
        <end position="1741"/>
    </location>
</feature>
<dbReference type="Pfam" id="PF00628">
    <property type="entry name" value="PHD"/>
    <property type="match status" value="3"/>
</dbReference>
<dbReference type="InterPro" id="IPR028941">
    <property type="entry name" value="WHIM2_dom"/>
</dbReference>
<dbReference type="InterPro" id="IPR019786">
    <property type="entry name" value="Zinc_finger_PHD-type_CS"/>
</dbReference>
<feature type="compositionally biased region" description="Basic and acidic residues" evidence="15">
    <location>
        <begin position="1246"/>
        <end position="1259"/>
    </location>
</feature>
<feature type="compositionally biased region" description="Polar residues" evidence="15">
    <location>
        <begin position="1940"/>
        <end position="1960"/>
    </location>
</feature>